<reference evidence="1" key="1">
    <citation type="journal article" date="2014" name="Genome Announc.">
        <title>Draft Genome Sequences of Three Alkaliphilic Bacillus Strains, Bacillus wakoensis JCM 9140T, Bacillus akibai JCM 9157T, and Bacillus hemicellulosilyticus JCM 9152T.</title>
        <authorList>
            <person name="Yuki M."/>
            <person name="Oshima K."/>
            <person name="Suda W."/>
            <person name="Oshida Y."/>
            <person name="Kitamura K."/>
            <person name="Iida T."/>
            <person name="Hattori M."/>
            <person name="Ohkuma M."/>
        </authorList>
    </citation>
    <scope>NUCLEOTIDE SEQUENCE [LARGE SCALE GENOMIC DNA]</scope>
    <source>
        <strain evidence="1">JCM 9152</strain>
    </source>
</reference>
<comment type="caution">
    <text evidence="1">The sequence shown here is derived from an EMBL/GenBank/DDBJ whole genome shotgun (WGS) entry which is preliminary data.</text>
</comment>
<dbReference type="Proteomes" id="UP000018895">
    <property type="component" value="Unassembled WGS sequence"/>
</dbReference>
<dbReference type="AlphaFoldDB" id="W4QHZ8"/>
<evidence type="ECO:0000313" key="1">
    <source>
        <dbReference type="EMBL" id="GAE30929.1"/>
    </source>
</evidence>
<dbReference type="Gene3D" id="3.40.50.300">
    <property type="entry name" value="P-loop containing nucleotide triphosphate hydrolases"/>
    <property type="match status" value="1"/>
</dbReference>
<dbReference type="InterPro" id="IPR027417">
    <property type="entry name" value="P-loop_NTPase"/>
</dbReference>
<name>W4QHZ8_9BACI</name>
<protein>
    <recommendedName>
        <fullName evidence="3">Sulfotransferase family protein</fullName>
    </recommendedName>
</protein>
<dbReference type="STRING" id="1236971.JCM9152_2362"/>
<proteinExistence type="predicted"/>
<keyword evidence="2" id="KW-1185">Reference proteome</keyword>
<gene>
    <name evidence="1" type="ORF">JCM9152_2362</name>
</gene>
<dbReference type="RefSeq" id="WP_035344021.1">
    <property type="nucleotide sequence ID" value="NZ_BAUU01000014.1"/>
</dbReference>
<accession>W4QHZ8</accession>
<dbReference type="SUPFAM" id="SSF52540">
    <property type="entry name" value="P-loop containing nucleoside triphosphate hydrolases"/>
    <property type="match status" value="1"/>
</dbReference>
<organism evidence="1 2">
    <name type="scientific">Halalkalibacter hemicellulosilyticusJCM 9152</name>
    <dbReference type="NCBI Taxonomy" id="1236971"/>
    <lineage>
        <taxon>Bacteria</taxon>
        <taxon>Bacillati</taxon>
        <taxon>Bacillota</taxon>
        <taxon>Bacilli</taxon>
        <taxon>Bacillales</taxon>
        <taxon>Bacillaceae</taxon>
        <taxon>Halalkalibacter</taxon>
    </lineage>
</organism>
<dbReference type="EMBL" id="BAUU01000014">
    <property type="protein sequence ID" value="GAE30929.1"/>
    <property type="molecule type" value="Genomic_DNA"/>
</dbReference>
<evidence type="ECO:0008006" key="3">
    <source>
        <dbReference type="Google" id="ProtNLM"/>
    </source>
</evidence>
<sequence>MKQQKSHLFLVLCLHRSGSSATAGVMNELGIHMGRRLLGSSDYNAKGHFENRKFVNLNNAILRSVNHSWNQPPSRHIVQTTPITTEKIIKHLSTEVQPFWGLKDPRTLLTLDVLLPALKQLATITYVFIHRPLQSSIHSLARRNQYRKRKARKILTPYWNNFHHYRYTSNIDKEQIIDIDYEQMINDPTPYVYQFNSILGKERSDHLNSVIKFLDPHLKNY</sequence>
<dbReference type="OrthoDB" id="9816424at2"/>
<evidence type="ECO:0000313" key="2">
    <source>
        <dbReference type="Proteomes" id="UP000018895"/>
    </source>
</evidence>